<dbReference type="InterPro" id="IPR018392">
    <property type="entry name" value="LysM"/>
</dbReference>
<gene>
    <name evidence="3" type="ORF">GH741_17140</name>
</gene>
<dbReference type="EMBL" id="WJNG01000015">
    <property type="protein sequence ID" value="MRH44371.1"/>
    <property type="molecule type" value="Genomic_DNA"/>
</dbReference>
<dbReference type="Pfam" id="PF01476">
    <property type="entry name" value="LysM"/>
    <property type="match status" value="3"/>
</dbReference>
<feature type="compositionally biased region" description="Acidic residues" evidence="1">
    <location>
        <begin position="281"/>
        <end position="292"/>
    </location>
</feature>
<reference evidence="3" key="1">
    <citation type="submission" date="2019-11" db="EMBL/GenBank/DDBJ databases">
        <authorList>
            <person name="Li J."/>
        </authorList>
    </citation>
    <scope>NUCLEOTIDE SEQUENCE</scope>
    <source>
        <strain evidence="3">B6B</strain>
    </source>
</reference>
<feature type="region of interest" description="Disordered" evidence="1">
    <location>
        <begin position="271"/>
        <end position="299"/>
    </location>
</feature>
<evidence type="ECO:0000256" key="1">
    <source>
        <dbReference type="SAM" id="MobiDB-lite"/>
    </source>
</evidence>
<organism evidence="3 4">
    <name type="scientific">Aquibacillus halophilus</name>
    <dbReference type="NCBI Taxonomy" id="930132"/>
    <lineage>
        <taxon>Bacteria</taxon>
        <taxon>Bacillati</taxon>
        <taxon>Bacillota</taxon>
        <taxon>Bacilli</taxon>
        <taxon>Bacillales</taxon>
        <taxon>Bacillaceae</taxon>
        <taxon>Aquibacillus</taxon>
    </lineage>
</organism>
<keyword evidence="4" id="KW-1185">Reference proteome</keyword>
<name>A0A6A8DKR1_9BACI</name>
<dbReference type="RefSeq" id="WP_153737972.1">
    <property type="nucleotide sequence ID" value="NZ_WJNG01000015.1"/>
</dbReference>
<dbReference type="InterPro" id="IPR052179">
    <property type="entry name" value="DD-CPase-like"/>
</dbReference>
<dbReference type="SMART" id="SM00257">
    <property type="entry name" value="LysM"/>
    <property type="match status" value="3"/>
</dbReference>
<protein>
    <submittedName>
        <fullName evidence="3">LysM peptidoglycan-binding domain-containing protein</fullName>
    </submittedName>
</protein>
<dbReference type="PANTHER" id="PTHR34385:SF1">
    <property type="entry name" value="PEPTIDOGLYCAN L-ALANYL-D-GLUTAMATE ENDOPEPTIDASE CWLK"/>
    <property type="match status" value="1"/>
</dbReference>
<dbReference type="Pfam" id="PF02557">
    <property type="entry name" value="VanY"/>
    <property type="match status" value="1"/>
</dbReference>
<evidence type="ECO:0000313" key="3">
    <source>
        <dbReference type="EMBL" id="MRH44371.1"/>
    </source>
</evidence>
<accession>A0A6A8DKR1</accession>
<feature type="compositionally biased region" description="Polar residues" evidence="1">
    <location>
        <begin position="271"/>
        <end position="280"/>
    </location>
</feature>
<dbReference type="Gene3D" id="3.30.1380.10">
    <property type="match status" value="1"/>
</dbReference>
<dbReference type="SUPFAM" id="SSF54106">
    <property type="entry name" value="LysM domain"/>
    <property type="match status" value="3"/>
</dbReference>
<dbReference type="OrthoDB" id="9792074at2"/>
<dbReference type="InterPro" id="IPR036779">
    <property type="entry name" value="LysM_dom_sf"/>
</dbReference>
<sequence length="411" mass="45252">MRLLNVSISMMLLLGLFFFNLGSVHATSGDIISNPDDQLVLINKSNQLPEDYVPDSLVTPEVAFSEEAEQLRSTAANALENMFADANQAGINLRAASGYRSYDYQLDLHQYYVNQYGEEYANQVSAKAGHSEHQTGLAMDVTSPANNNELTEEFASTEAGQWVSDHADEYGFIIRYPEGKESITGYNYEPWHLRYVGNDVAQHIMSNNLTLEEYHGDNGENNSDTTQTYTVQPGDTFWGIAQKYEATSVDDLRELNPTVDPYLLRIGMTINISGQPSNDEGTNDDGSNEDNTSEGNNETYVVQPGDTFWGIAQNYSDVTVNELMNANEGIEPRALGVNQTLTIPTAEDNNSGSDSSPESSPGIVTYTIKQGDTLWGIASDYQGVSINDLKEANPSIEPRFLSIGSQINIPR</sequence>
<dbReference type="InterPro" id="IPR009045">
    <property type="entry name" value="Zn_M74/Hedgehog-like"/>
</dbReference>
<dbReference type="PROSITE" id="PS51782">
    <property type="entry name" value="LYSM"/>
    <property type="match status" value="3"/>
</dbReference>
<feature type="domain" description="LysM" evidence="2">
    <location>
        <begin position="298"/>
        <end position="343"/>
    </location>
</feature>
<comment type="caution">
    <text evidence="3">The sequence shown here is derived from an EMBL/GenBank/DDBJ whole genome shotgun (WGS) entry which is preliminary data.</text>
</comment>
<feature type="region of interest" description="Disordered" evidence="1">
    <location>
        <begin position="343"/>
        <end position="362"/>
    </location>
</feature>
<dbReference type="GO" id="GO:0008233">
    <property type="term" value="F:peptidase activity"/>
    <property type="evidence" value="ECO:0007669"/>
    <property type="project" value="InterPro"/>
</dbReference>
<dbReference type="PANTHER" id="PTHR34385">
    <property type="entry name" value="D-ALANYL-D-ALANINE CARBOXYPEPTIDASE"/>
    <property type="match status" value="1"/>
</dbReference>
<evidence type="ECO:0000259" key="2">
    <source>
        <dbReference type="PROSITE" id="PS51782"/>
    </source>
</evidence>
<dbReference type="CDD" id="cd14852">
    <property type="entry name" value="LD-carboxypeptidase"/>
    <property type="match status" value="1"/>
</dbReference>
<dbReference type="InterPro" id="IPR003709">
    <property type="entry name" value="VanY-like_core_dom"/>
</dbReference>
<dbReference type="GO" id="GO:0006508">
    <property type="term" value="P:proteolysis"/>
    <property type="evidence" value="ECO:0007669"/>
    <property type="project" value="InterPro"/>
</dbReference>
<dbReference type="SUPFAM" id="SSF55166">
    <property type="entry name" value="Hedgehog/DD-peptidase"/>
    <property type="match status" value="1"/>
</dbReference>
<dbReference type="AlphaFoldDB" id="A0A6A8DKR1"/>
<proteinExistence type="predicted"/>
<dbReference type="Gene3D" id="3.10.350.10">
    <property type="entry name" value="LysM domain"/>
    <property type="match status" value="3"/>
</dbReference>
<evidence type="ECO:0000313" key="4">
    <source>
        <dbReference type="Proteomes" id="UP000799092"/>
    </source>
</evidence>
<dbReference type="Proteomes" id="UP000799092">
    <property type="component" value="Unassembled WGS sequence"/>
</dbReference>
<dbReference type="InterPro" id="IPR058193">
    <property type="entry name" value="VanY/YodJ_core_dom"/>
</dbReference>
<feature type="domain" description="LysM" evidence="2">
    <location>
        <begin position="227"/>
        <end position="272"/>
    </location>
</feature>
<feature type="domain" description="LysM" evidence="2">
    <location>
        <begin position="364"/>
        <end position="409"/>
    </location>
</feature>
<dbReference type="CDD" id="cd00118">
    <property type="entry name" value="LysM"/>
    <property type="match status" value="3"/>
</dbReference>
<feature type="compositionally biased region" description="Low complexity" evidence="1">
    <location>
        <begin position="347"/>
        <end position="362"/>
    </location>
</feature>